<dbReference type="InterPro" id="IPR000843">
    <property type="entry name" value="HTH_LacI"/>
</dbReference>
<dbReference type="CDD" id="cd01392">
    <property type="entry name" value="HTH_LacI"/>
    <property type="match status" value="1"/>
</dbReference>
<dbReference type="SUPFAM" id="SSF47413">
    <property type="entry name" value="lambda repressor-like DNA-binding domains"/>
    <property type="match status" value="1"/>
</dbReference>
<keyword evidence="1" id="KW-0805">Transcription regulation</keyword>
<dbReference type="Pfam" id="PF00532">
    <property type="entry name" value="Peripla_BP_1"/>
    <property type="match status" value="1"/>
</dbReference>
<dbReference type="SMART" id="SM00354">
    <property type="entry name" value="HTH_LACI"/>
    <property type="match status" value="1"/>
</dbReference>
<dbReference type="PANTHER" id="PTHR30146:SF105">
    <property type="entry name" value="CATABOLITE CONTROL PROTEIN B"/>
    <property type="match status" value="1"/>
</dbReference>
<evidence type="ECO:0000313" key="6">
    <source>
        <dbReference type="Proteomes" id="UP001147148"/>
    </source>
</evidence>
<organism evidence="5 6">
    <name type="scientific">Vagococcus proximus</name>
    <dbReference type="NCBI Taxonomy" id="2991417"/>
    <lineage>
        <taxon>Bacteria</taxon>
        <taxon>Bacillati</taxon>
        <taxon>Bacillota</taxon>
        <taxon>Bacilli</taxon>
        <taxon>Lactobacillales</taxon>
        <taxon>Enterococcaceae</taxon>
        <taxon>Vagococcus</taxon>
    </lineage>
</organism>
<keyword evidence="2 5" id="KW-0238">DNA-binding</keyword>
<comment type="caution">
    <text evidence="5">The sequence shown here is derived from an EMBL/GenBank/DDBJ whole genome shotgun (WGS) entry which is preliminary data.</text>
</comment>
<keyword evidence="6" id="KW-1185">Reference proteome</keyword>
<dbReference type="PANTHER" id="PTHR30146">
    <property type="entry name" value="LACI-RELATED TRANSCRIPTIONAL REPRESSOR"/>
    <property type="match status" value="1"/>
</dbReference>
<dbReference type="RefSeq" id="WP_275471092.1">
    <property type="nucleotide sequence ID" value="NZ_JAPDSH010000002.1"/>
</dbReference>
<dbReference type="Proteomes" id="UP001147148">
    <property type="component" value="Unassembled WGS sequence"/>
</dbReference>
<dbReference type="EMBL" id="JAPDSH010000002">
    <property type="protein sequence ID" value="MDF0479464.1"/>
    <property type="molecule type" value="Genomic_DNA"/>
</dbReference>
<dbReference type="GO" id="GO:0003677">
    <property type="term" value="F:DNA binding"/>
    <property type="evidence" value="ECO:0007669"/>
    <property type="project" value="UniProtKB-KW"/>
</dbReference>
<evidence type="ECO:0000256" key="2">
    <source>
        <dbReference type="ARBA" id="ARBA00023125"/>
    </source>
</evidence>
<evidence type="ECO:0000256" key="1">
    <source>
        <dbReference type="ARBA" id="ARBA00023015"/>
    </source>
</evidence>
<gene>
    <name evidence="5" type="ORF">OL233_04105</name>
</gene>
<accession>A0ABT5X0N3</accession>
<dbReference type="InterPro" id="IPR010982">
    <property type="entry name" value="Lambda_DNA-bd_dom_sf"/>
</dbReference>
<evidence type="ECO:0000256" key="3">
    <source>
        <dbReference type="ARBA" id="ARBA00023163"/>
    </source>
</evidence>
<feature type="domain" description="HTH lacI-type" evidence="4">
    <location>
        <begin position="2"/>
        <end position="56"/>
    </location>
</feature>
<dbReference type="Gene3D" id="1.10.260.40">
    <property type="entry name" value="lambda repressor-like DNA-binding domains"/>
    <property type="match status" value="1"/>
</dbReference>
<sequence length="309" mass="34538">MATIRDVAKLSGYSVSTVSRVLNNHPYVSEEKRQRIKNAMRELHYIPNNQARMLSSGQSFNVGLMVPNTTNPCFTQIISGCLSEAGKAGYRVTILQTDFDKEKERNYLQQLLSKEYDGLIISSHAVPLSEIETISKQAPIICCENPQDLAISAVYSERHQAYTTLFETLKSEGHELVGLVLSRTEKESPSMGAIVQAYRRTYGDIKNACVYREAMTYEDGLSAGAYFLGKENLPTVIICNDDEVAAGVLNVLAPNNTVLIIGQGNSLVSKIMTLPTINHHYYKIGQETFKKLFSETLDKIELKSELIWR</sequence>
<keyword evidence="3" id="KW-0804">Transcription</keyword>
<name>A0ABT5X0N3_9ENTE</name>
<evidence type="ECO:0000259" key="4">
    <source>
        <dbReference type="PROSITE" id="PS50932"/>
    </source>
</evidence>
<dbReference type="Pfam" id="PF00356">
    <property type="entry name" value="LacI"/>
    <property type="match status" value="1"/>
</dbReference>
<protein>
    <submittedName>
        <fullName evidence="5">LacI family DNA-binding transcriptional regulator</fullName>
    </submittedName>
</protein>
<dbReference type="PROSITE" id="PS50932">
    <property type="entry name" value="HTH_LACI_2"/>
    <property type="match status" value="1"/>
</dbReference>
<reference evidence="5" key="1">
    <citation type="submission" date="2022-10" db="EMBL/GenBank/DDBJ databases">
        <title>Vagococcus sp. isolated from poultry meat.</title>
        <authorList>
            <person name="Johansson P."/>
            <person name="Bjorkroth J."/>
        </authorList>
    </citation>
    <scope>NUCLEOTIDE SEQUENCE</scope>
    <source>
        <strain evidence="5">PNs007</strain>
    </source>
</reference>
<proteinExistence type="predicted"/>
<dbReference type="SUPFAM" id="SSF53822">
    <property type="entry name" value="Periplasmic binding protein-like I"/>
    <property type="match status" value="1"/>
</dbReference>
<dbReference type="Gene3D" id="3.40.50.2300">
    <property type="match status" value="2"/>
</dbReference>
<evidence type="ECO:0000313" key="5">
    <source>
        <dbReference type="EMBL" id="MDF0479464.1"/>
    </source>
</evidence>
<dbReference type="InterPro" id="IPR001761">
    <property type="entry name" value="Peripla_BP/Lac1_sug-bd_dom"/>
</dbReference>
<dbReference type="InterPro" id="IPR028082">
    <property type="entry name" value="Peripla_BP_I"/>
</dbReference>